<evidence type="ECO:0000313" key="2">
    <source>
        <dbReference type="EMBL" id="KAA8496565.1"/>
    </source>
</evidence>
<dbReference type="AlphaFoldDB" id="A0A5J4YZL2"/>
<feature type="region of interest" description="Disordered" evidence="1">
    <location>
        <begin position="1"/>
        <end position="30"/>
    </location>
</feature>
<feature type="region of interest" description="Disordered" evidence="1">
    <location>
        <begin position="44"/>
        <end position="73"/>
    </location>
</feature>
<reference evidence="3" key="1">
    <citation type="journal article" date="2019" name="Nat. Commun.">
        <title>Expansion of phycobilisome linker gene families in mesophilic red algae.</title>
        <authorList>
            <person name="Lee J."/>
            <person name="Kim D."/>
            <person name="Bhattacharya D."/>
            <person name="Yoon H.S."/>
        </authorList>
    </citation>
    <scope>NUCLEOTIDE SEQUENCE [LARGE SCALE GENOMIC DNA]</scope>
    <source>
        <strain evidence="3">CCMP 1328</strain>
    </source>
</reference>
<sequence length="291" mass="32085">MEVQSGSTMGGGATIPSSAGMGSEDAQRQLDDLRAQLLALASAPTAVTRHQAGRTLKRTVEKKRNSGTEKESTRLVLHSQEEAERTELEVVRSERDAIQAEFFALKQHLLELSKPPAVVAAGHTAQTNTTSTREIGIDQDLLLNKSGVKSKEEQGNGGAAARHRHGTLKLGSADSVLAILREYEILREQGAFEGNGSFAPGNDQRQKRFRRKPFWDIFEAAPEGKDERLRIARGISKVQKDKKFTLTALSRVLRETPVSQTLDLIERADFREHEHHNQCVSPTNPPSPLKI</sequence>
<keyword evidence="3" id="KW-1185">Reference proteome</keyword>
<evidence type="ECO:0000313" key="3">
    <source>
        <dbReference type="Proteomes" id="UP000324585"/>
    </source>
</evidence>
<dbReference type="Proteomes" id="UP000324585">
    <property type="component" value="Unassembled WGS sequence"/>
</dbReference>
<protein>
    <submittedName>
        <fullName evidence="2">Uncharacterized protein</fullName>
    </submittedName>
</protein>
<dbReference type="EMBL" id="VRMN01000002">
    <property type="protein sequence ID" value="KAA8496565.1"/>
    <property type="molecule type" value="Genomic_DNA"/>
</dbReference>
<organism evidence="2 3">
    <name type="scientific">Porphyridium purpureum</name>
    <name type="common">Red alga</name>
    <name type="synonym">Porphyridium cruentum</name>
    <dbReference type="NCBI Taxonomy" id="35688"/>
    <lineage>
        <taxon>Eukaryota</taxon>
        <taxon>Rhodophyta</taxon>
        <taxon>Bangiophyceae</taxon>
        <taxon>Porphyridiales</taxon>
        <taxon>Porphyridiaceae</taxon>
        <taxon>Porphyridium</taxon>
    </lineage>
</organism>
<accession>A0A5J4YZL2</accession>
<proteinExistence type="predicted"/>
<gene>
    <name evidence="2" type="ORF">FVE85_0294</name>
</gene>
<evidence type="ECO:0000256" key="1">
    <source>
        <dbReference type="SAM" id="MobiDB-lite"/>
    </source>
</evidence>
<name>A0A5J4YZL2_PORPP</name>
<feature type="compositionally biased region" description="Basic and acidic residues" evidence="1">
    <location>
        <begin position="58"/>
        <end position="73"/>
    </location>
</feature>
<comment type="caution">
    <text evidence="2">The sequence shown here is derived from an EMBL/GenBank/DDBJ whole genome shotgun (WGS) entry which is preliminary data.</text>
</comment>